<feature type="transmembrane region" description="Helical" evidence="10">
    <location>
        <begin position="150"/>
        <end position="170"/>
    </location>
</feature>
<name>A0A1F6TMB3_9BACT</name>
<keyword evidence="5" id="KW-0645">Protease</keyword>
<keyword evidence="6 10" id="KW-0812">Transmembrane</keyword>
<proteinExistence type="inferred from homology"/>
<accession>A0A1F6TMB3</accession>
<feature type="transmembrane region" description="Helical" evidence="10">
    <location>
        <begin position="107"/>
        <end position="130"/>
    </location>
</feature>
<dbReference type="GO" id="GO:0005886">
    <property type="term" value="C:plasma membrane"/>
    <property type="evidence" value="ECO:0007669"/>
    <property type="project" value="UniProtKB-SubCell"/>
</dbReference>
<sequence>MTLLATNPKLLVIAFLGGLIPSLLWLWFWLREDDKHPEPKSMLSIVFIMGMLAVIVVLPIQKFIQTHIASSQLELILWASAEEILKYLAALAVLYKTNTADEPIDWPIYLVTAALGFAALENTLFLIKMYPISGTTVALLTGQLRFMGSTLLHTISSGIIGIAIGLSFFMKEWKKEWFLLVGFIVAITLHSAFNFFIISGNGSNVLRILAFLWVVTIIVMLLFEKVRRMSEKIIN</sequence>
<dbReference type="PANTHER" id="PTHR36844">
    <property type="entry name" value="PROTEASE PRSW"/>
    <property type="match status" value="1"/>
</dbReference>
<dbReference type="GO" id="GO:0006508">
    <property type="term" value="P:proteolysis"/>
    <property type="evidence" value="ECO:0007669"/>
    <property type="project" value="UniProtKB-KW"/>
</dbReference>
<keyword evidence="7" id="KW-0378">Hydrolase</keyword>
<reference evidence="11 12" key="1">
    <citation type="journal article" date="2016" name="Nat. Commun.">
        <title>Thousands of microbial genomes shed light on interconnected biogeochemical processes in an aquifer system.</title>
        <authorList>
            <person name="Anantharaman K."/>
            <person name="Brown C.T."/>
            <person name="Hug L.A."/>
            <person name="Sharon I."/>
            <person name="Castelle C.J."/>
            <person name="Probst A.J."/>
            <person name="Thomas B.C."/>
            <person name="Singh A."/>
            <person name="Wilkins M.J."/>
            <person name="Karaoz U."/>
            <person name="Brodie E.L."/>
            <person name="Williams K.H."/>
            <person name="Hubbard S.S."/>
            <person name="Banfield J.F."/>
        </authorList>
    </citation>
    <scope>NUCLEOTIDE SEQUENCE [LARGE SCALE GENOMIC DNA]</scope>
</reference>
<evidence type="ECO:0000313" key="11">
    <source>
        <dbReference type="EMBL" id="OGI46196.1"/>
    </source>
</evidence>
<dbReference type="EMBL" id="MFTD01000027">
    <property type="protein sequence ID" value="OGI46196.1"/>
    <property type="molecule type" value="Genomic_DNA"/>
</dbReference>
<keyword evidence="8 10" id="KW-1133">Transmembrane helix</keyword>
<feature type="transmembrane region" description="Helical" evidence="10">
    <location>
        <begin position="42"/>
        <end position="64"/>
    </location>
</feature>
<dbReference type="GO" id="GO:0008233">
    <property type="term" value="F:peptidase activity"/>
    <property type="evidence" value="ECO:0007669"/>
    <property type="project" value="UniProtKB-KW"/>
</dbReference>
<dbReference type="InterPro" id="IPR026898">
    <property type="entry name" value="PrsW"/>
</dbReference>
<evidence type="ECO:0000256" key="2">
    <source>
        <dbReference type="ARBA" id="ARBA00009165"/>
    </source>
</evidence>
<keyword evidence="9 10" id="KW-0472">Membrane</keyword>
<feature type="transmembrane region" description="Helical" evidence="10">
    <location>
        <begin position="12"/>
        <end position="30"/>
    </location>
</feature>
<dbReference type="PIRSF" id="PIRSF016933">
    <property type="entry name" value="PrsW"/>
    <property type="match status" value="1"/>
</dbReference>
<feature type="transmembrane region" description="Helical" evidence="10">
    <location>
        <begin position="76"/>
        <end position="95"/>
    </location>
</feature>
<evidence type="ECO:0000256" key="8">
    <source>
        <dbReference type="ARBA" id="ARBA00022989"/>
    </source>
</evidence>
<dbReference type="AlphaFoldDB" id="A0A1F6TMB3"/>
<feature type="transmembrane region" description="Helical" evidence="10">
    <location>
        <begin position="177"/>
        <end position="198"/>
    </location>
</feature>
<dbReference type="Pfam" id="PF13367">
    <property type="entry name" value="PrsW-protease"/>
    <property type="match status" value="1"/>
</dbReference>
<feature type="transmembrane region" description="Helical" evidence="10">
    <location>
        <begin position="204"/>
        <end position="223"/>
    </location>
</feature>
<protein>
    <recommendedName>
        <fullName evidence="3">Protease PrsW</fullName>
    </recommendedName>
</protein>
<comment type="similarity">
    <text evidence="2">Belongs to the protease PrsW family.</text>
</comment>
<evidence type="ECO:0000256" key="9">
    <source>
        <dbReference type="ARBA" id="ARBA00023136"/>
    </source>
</evidence>
<evidence type="ECO:0000256" key="5">
    <source>
        <dbReference type="ARBA" id="ARBA00022670"/>
    </source>
</evidence>
<evidence type="ECO:0000256" key="7">
    <source>
        <dbReference type="ARBA" id="ARBA00022801"/>
    </source>
</evidence>
<evidence type="ECO:0000313" key="12">
    <source>
        <dbReference type="Proteomes" id="UP000176484"/>
    </source>
</evidence>
<gene>
    <name evidence="11" type="ORF">A2121_02310</name>
</gene>
<evidence type="ECO:0000256" key="1">
    <source>
        <dbReference type="ARBA" id="ARBA00004651"/>
    </source>
</evidence>
<dbReference type="Proteomes" id="UP000176484">
    <property type="component" value="Unassembled WGS sequence"/>
</dbReference>
<evidence type="ECO:0000256" key="6">
    <source>
        <dbReference type="ARBA" id="ARBA00022692"/>
    </source>
</evidence>
<evidence type="ECO:0000256" key="10">
    <source>
        <dbReference type="SAM" id="Phobius"/>
    </source>
</evidence>
<keyword evidence="4" id="KW-1003">Cell membrane</keyword>
<dbReference type="PANTHER" id="PTHR36844:SF1">
    <property type="entry name" value="PROTEASE PRSW"/>
    <property type="match status" value="1"/>
</dbReference>
<comment type="subcellular location">
    <subcellularLocation>
        <location evidence="1">Cell membrane</location>
        <topology evidence="1">Multi-pass membrane protein</topology>
    </subcellularLocation>
</comment>
<evidence type="ECO:0000256" key="4">
    <source>
        <dbReference type="ARBA" id="ARBA00022475"/>
    </source>
</evidence>
<evidence type="ECO:0000256" key="3">
    <source>
        <dbReference type="ARBA" id="ARBA00018997"/>
    </source>
</evidence>
<dbReference type="InterPro" id="IPR023596">
    <property type="entry name" value="Peptidase_PrsW_arch/bac"/>
</dbReference>
<comment type="caution">
    <text evidence="11">The sequence shown here is derived from an EMBL/GenBank/DDBJ whole genome shotgun (WGS) entry which is preliminary data.</text>
</comment>
<organism evidence="11 12">
    <name type="scientific">Candidatus Nomurabacteria bacterium GWB1_40_6</name>
    <dbReference type="NCBI Taxonomy" id="1801727"/>
    <lineage>
        <taxon>Bacteria</taxon>
        <taxon>Candidatus Nomuraibacteriota</taxon>
    </lineage>
</organism>